<gene>
    <name evidence="1" type="ordered locus">PCC8801_3595</name>
</gene>
<dbReference type="eggNOG" id="COG4634">
    <property type="taxonomic scope" value="Bacteria"/>
</dbReference>
<evidence type="ECO:0000313" key="1">
    <source>
        <dbReference type="EMBL" id="ACK67557.1"/>
    </source>
</evidence>
<dbReference type="Proteomes" id="UP000008204">
    <property type="component" value="Chromosome"/>
</dbReference>
<dbReference type="HOGENOM" id="CLU_166921_0_0_3"/>
<protein>
    <recommendedName>
        <fullName evidence="3">DUF5615 domain-containing protein</fullName>
    </recommendedName>
</protein>
<dbReference type="EMBL" id="CP001287">
    <property type="protein sequence ID" value="ACK67557.1"/>
    <property type="molecule type" value="Genomic_DNA"/>
</dbReference>
<dbReference type="KEGG" id="cyp:PCC8801_3595"/>
<organism evidence="1 2">
    <name type="scientific">Rippkaea orientalis (strain PCC 8801 / RF-1)</name>
    <name type="common">Cyanothece sp. (strain PCC 8801)</name>
    <dbReference type="NCBI Taxonomy" id="41431"/>
    <lineage>
        <taxon>Bacteria</taxon>
        <taxon>Bacillati</taxon>
        <taxon>Cyanobacteriota</taxon>
        <taxon>Cyanophyceae</taxon>
        <taxon>Oscillatoriophycideae</taxon>
        <taxon>Chroococcales</taxon>
        <taxon>Aphanothecaceae</taxon>
        <taxon>Rippkaea</taxon>
        <taxon>Rippkaea orientalis</taxon>
    </lineage>
</organism>
<keyword evidence="2" id="KW-1185">Reference proteome</keyword>
<evidence type="ECO:0000313" key="2">
    <source>
        <dbReference type="Proteomes" id="UP000008204"/>
    </source>
</evidence>
<sequence>MSIQYLLDENLPHLYREQLLRLKSDLTVWIIGDPGVPPKSTLDPEILIWCEQNKFILVTNNRASMPVHLADHLSQNRHIPGIFVLRPKASIGEIIDDLILIDELGNPQDYQDCISHIPFI</sequence>
<dbReference type="AlphaFoldDB" id="B7K1L5"/>
<accession>B7K1L5</accession>
<reference evidence="2" key="1">
    <citation type="journal article" date="2011" name="MBio">
        <title>Novel metabolic attributes of the genus Cyanothece, comprising a group of unicellular nitrogen-fixing Cyanobacteria.</title>
        <authorList>
            <person name="Bandyopadhyay A."/>
            <person name="Elvitigala T."/>
            <person name="Welsh E."/>
            <person name="Stockel J."/>
            <person name="Liberton M."/>
            <person name="Min H."/>
            <person name="Sherman L.A."/>
            <person name="Pakrasi H.B."/>
        </authorList>
    </citation>
    <scope>NUCLEOTIDE SEQUENCE [LARGE SCALE GENOMIC DNA]</scope>
    <source>
        <strain evidence="2">PCC 8801</strain>
    </source>
</reference>
<dbReference type="STRING" id="41431.PCC8801_3595"/>
<evidence type="ECO:0008006" key="3">
    <source>
        <dbReference type="Google" id="ProtNLM"/>
    </source>
</evidence>
<dbReference type="OrthoDB" id="426903at2"/>
<proteinExistence type="predicted"/>
<dbReference type="RefSeq" id="WP_012596815.1">
    <property type="nucleotide sequence ID" value="NC_011726.1"/>
</dbReference>
<name>B7K1L5_RIPO1</name>